<reference evidence="1 2" key="1">
    <citation type="journal article" date="2021" name="Hortic Res">
        <title>Chromosome-scale assembly of the Dendrobium chrysotoxum genome enhances the understanding of orchid evolution.</title>
        <authorList>
            <person name="Zhang Y."/>
            <person name="Zhang G.Q."/>
            <person name="Zhang D."/>
            <person name="Liu X.D."/>
            <person name="Xu X.Y."/>
            <person name="Sun W.H."/>
            <person name="Yu X."/>
            <person name="Zhu X."/>
            <person name="Wang Z.W."/>
            <person name="Zhao X."/>
            <person name="Zhong W.Y."/>
            <person name="Chen H."/>
            <person name="Yin W.L."/>
            <person name="Huang T."/>
            <person name="Niu S.C."/>
            <person name="Liu Z.J."/>
        </authorList>
    </citation>
    <scope>NUCLEOTIDE SEQUENCE [LARGE SCALE GENOMIC DNA]</scope>
    <source>
        <strain evidence="1">Lindl</strain>
    </source>
</reference>
<keyword evidence="2" id="KW-1185">Reference proteome</keyword>
<evidence type="ECO:0000313" key="2">
    <source>
        <dbReference type="Proteomes" id="UP000775213"/>
    </source>
</evidence>
<accession>A0AAV7G5U9</accession>
<dbReference type="EMBL" id="JAGFBR010000018">
    <property type="protein sequence ID" value="KAH0451100.1"/>
    <property type="molecule type" value="Genomic_DNA"/>
</dbReference>
<gene>
    <name evidence="1" type="ORF">IEQ34_021792</name>
</gene>
<evidence type="ECO:0000313" key="1">
    <source>
        <dbReference type="EMBL" id="KAH0451100.1"/>
    </source>
</evidence>
<name>A0AAV7G5U9_DENCH</name>
<dbReference type="Proteomes" id="UP000775213">
    <property type="component" value="Unassembled WGS sequence"/>
</dbReference>
<sequence>MQHHSRRNPLTKCNNEAKNLSCYLINISLVLFDASTTFDPRQGTRSIIVLAEEQEMMMGRGAQEWLLLAEWKQKKVKLHSHINMH</sequence>
<organism evidence="1 2">
    <name type="scientific">Dendrobium chrysotoxum</name>
    <name type="common">Orchid</name>
    <dbReference type="NCBI Taxonomy" id="161865"/>
    <lineage>
        <taxon>Eukaryota</taxon>
        <taxon>Viridiplantae</taxon>
        <taxon>Streptophyta</taxon>
        <taxon>Embryophyta</taxon>
        <taxon>Tracheophyta</taxon>
        <taxon>Spermatophyta</taxon>
        <taxon>Magnoliopsida</taxon>
        <taxon>Liliopsida</taxon>
        <taxon>Asparagales</taxon>
        <taxon>Orchidaceae</taxon>
        <taxon>Epidendroideae</taxon>
        <taxon>Malaxideae</taxon>
        <taxon>Dendrobiinae</taxon>
        <taxon>Dendrobium</taxon>
    </lineage>
</organism>
<dbReference type="AlphaFoldDB" id="A0AAV7G5U9"/>
<protein>
    <submittedName>
        <fullName evidence="1">Uncharacterized protein</fullName>
    </submittedName>
</protein>
<proteinExistence type="predicted"/>
<comment type="caution">
    <text evidence="1">The sequence shown here is derived from an EMBL/GenBank/DDBJ whole genome shotgun (WGS) entry which is preliminary data.</text>
</comment>